<dbReference type="RefSeq" id="WP_381831972.1">
    <property type="nucleotide sequence ID" value="NZ_JBHTCF010000008.1"/>
</dbReference>
<organism evidence="1 2">
    <name type="scientific">Streptomyces monticola</name>
    <dbReference type="NCBI Taxonomy" id="2666263"/>
    <lineage>
        <taxon>Bacteria</taxon>
        <taxon>Bacillati</taxon>
        <taxon>Actinomycetota</taxon>
        <taxon>Actinomycetes</taxon>
        <taxon>Kitasatosporales</taxon>
        <taxon>Streptomycetaceae</taxon>
        <taxon>Streptomyces</taxon>
    </lineage>
</organism>
<reference evidence="2" key="1">
    <citation type="journal article" date="2019" name="Int. J. Syst. Evol. Microbiol.">
        <title>The Global Catalogue of Microorganisms (GCM) 10K type strain sequencing project: providing services to taxonomists for standard genome sequencing and annotation.</title>
        <authorList>
            <consortium name="The Broad Institute Genomics Platform"/>
            <consortium name="The Broad Institute Genome Sequencing Center for Infectious Disease"/>
            <person name="Wu L."/>
            <person name="Ma J."/>
        </authorList>
    </citation>
    <scope>NUCLEOTIDE SEQUENCE [LARGE SCALE GENOMIC DNA]</scope>
    <source>
        <strain evidence="2">SYNS20</strain>
    </source>
</reference>
<evidence type="ECO:0000313" key="2">
    <source>
        <dbReference type="Proteomes" id="UP001596523"/>
    </source>
</evidence>
<protein>
    <submittedName>
        <fullName evidence="1">Uncharacterized protein</fullName>
    </submittedName>
</protein>
<comment type="caution">
    <text evidence="1">The sequence shown here is derived from an EMBL/GenBank/DDBJ whole genome shotgun (WGS) entry which is preliminary data.</text>
</comment>
<evidence type="ECO:0000313" key="1">
    <source>
        <dbReference type="EMBL" id="MFC7306572.1"/>
    </source>
</evidence>
<gene>
    <name evidence="1" type="ORF">ACFQVC_20385</name>
</gene>
<name>A0ABW2JLJ2_9ACTN</name>
<keyword evidence="2" id="KW-1185">Reference proteome</keyword>
<accession>A0ABW2JLJ2</accession>
<dbReference type="EMBL" id="JBHTCF010000008">
    <property type="protein sequence ID" value="MFC7306572.1"/>
    <property type="molecule type" value="Genomic_DNA"/>
</dbReference>
<sequence length="152" mass="16088">MPGQWAGDCGLPRARNHAGAAPALFVGILAGLRGWLDCRDGEFERAAGHVKDAVRHLETFAHLVAPWLVVDQFLTAARAKARLGACADGARLLGAYDRHAVSGSFGFRPFPDPAELRAVTEAELRAALGTAEYERAYAQGGGLPVREAAALV</sequence>
<dbReference type="Proteomes" id="UP001596523">
    <property type="component" value="Unassembled WGS sequence"/>
</dbReference>
<proteinExistence type="predicted"/>